<keyword evidence="1" id="KW-0472">Membrane</keyword>
<accession>A0ABS2GTN9</accession>
<dbReference type="InterPro" id="IPR002559">
    <property type="entry name" value="Transposase_11"/>
</dbReference>
<dbReference type="EMBL" id="JACJKX010000008">
    <property type="protein sequence ID" value="MBM6928739.1"/>
    <property type="molecule type" value="Genomic_DNA"/>
</dbReference>
<dbReference type="Pfam" id="PF01609">
    <property type="entry name" value="DDE_Tnp_1"/>
    <property type="match status" value="1"/>
</dbReference>
<dbReference type="InterPro" id="IPR047647">
    <property type="entry name" value="ISAs1_transpos"/>
</dbReference>
<dbReference type="NCBIfam" id="NF033564">
    <property type="entry name" value="transpos_ISAs1"/>
    <property type="match status" value="1"/>
</dbReference>
<comment type="caution">
    <text evidence="4">The sequence shown here is derived from an EMBL/GenBank/DDBJ whole genome shotgun (WGS) entry which is preliminary data.</text>
</comment>
<feature type="domain" description="H repeat-associated protein N-terminal" evidence="3">
    <location>
        <begin position="78"/>
        <end position="164"/>
    </location>
</feature>
<dbReference type="Pfam" id="PF13808">
    <property type="entry name" value="DDE_Tnp_1_assoc"/>
    <property type="match status" value="1"/>
</dbReference>
<dbReference type="RefSeq" id="WP_205050327.1">
    <property type="nucleotide sequence ID" value="NZ_JACJKX010000008.1"/>
</dbReference>
<evidence type="ECO:0000256" key="1">
    <source>
        <dbReference type="SAM" id="Phobius"/>
    </source>
</evidence>
<evidence type="ECO:0000259" key="3">
    <source>
        <dbReference type="Pfam" id="PF13808"/>
    </source>
</evidence>
<keyword evidence="5" id="KW-1185">Reference proteome</keyword>
<evidence type="ECO:0000313" key="4">
    <source>
        <dbReference type="EMBL" id="MBM6928739.1"/>
    </source>
</evidence>
<keyword evidence="1" id="KW-1133">Transmembrane helix</keyword>
<organism evidence="4 5">
    <name type="scientific">Parasutterella secunda</name>
    <dbReference type="NCBI Taxonomy" id="626947"/>
    <lineage>
        <taxon>Bacteria</taxon>
        <taxon>Pseudomonadati</taxon>
        <taxon>Pseudomonadota</taxon>
        <taxon>Betaproteobacteria</taxon>
        <taxon>Burkholderiales</taxon>
        <taxon>Sutterellaceae</taxon>
        <taxon>Parasutterella</taxon>
    </lineage>
</organism>
<dbReference type="InterPro" id="IPR051698">
    <property type="entry name" value="Transposase_11-like"/>
</dbReference>
<sequence length="457" mass="52314">MSRPRSENPKEHVSLVCSKQKNGWYYVLEVTSVYDPKIKNSRKIRSRLVGKLPPGETDLNKMIPTESGQGRKKKSIPEALAELKDSRSPLYVVYPLDLTLLVVVLVAMAGYTSCYQIAQYWASNRAVLKKYFDDFPDRDISHDTVRRLIKLIGKQQSEQLIKRFTEQLLNPIKHRVVSLDGQSVKASKTLLQPRGQYVLNVYDSDDQLCLEQRVIGEKENEITHAADLIDSLDIKGTVVTCDALNTQTKLVQKIVQKGADYCVAVKDNQQTLFDLVKAWFRTEPSQLIKDNQTLDSDHCRIETRRIQVLPGSLMDGPIYQDVLKKWPGLDDGCMIKLATETVIKNTGEIRYDERYFISSLHFDEQYIAQLLLKTIRSHWAIENNLHWVLDVTFDQDRMHCRNADYLAGRAVLSKLAYNIISKAQANEEMQTGKKSATKPQWLVRFNNADFAVECLSK</sequence>
<evidence type="ECO:0000259" key="2">
    <source>
        <dbReference type="Pfam" id="PF01609"/>
    </source>
</evidence>
<feature type="domain" description="Transposase IS4-like" evidence="2">
    <location>
        <begin position="173"/>
        <end position="419"/>
    </location>
</feature>
<reference evidence="4 5" key="1">
    <citation type="journal article" date="2021" name="Sci. Rep.">
        <title>The distribution of antibiotic resistance genes in chicken gut microbiota commensals.</title>
        <authorList>
            <person name="Juricova H."/>
            <person name="Matiasovicova J."/>
            <person name="Kubasova T."/>
            <person name="Cejkova D."/>
            <person name="Rychlik I."/>
        </authorList>
    </citation>
    <scope>NUCLEOTIDE SEQUENCE [LARGE SCALE GENOMIC DNA]</scope>
    <source>
        <strain evidence="4 5">An562</strain>
    </source>
</reference>
<evidence type="ECO:0000313" key="5">
    <source>
        <dbReference type="Proteomes" id="UP000777002"/>
    </source>
</evidence>
<dbReference type="PANTHER" id="PTHR30298:SF0">
    <property type="entry name" value="PROTEIN YBFL-RELATED"/>
    <property type="match status" value="1"/>
</dbReference>
<gene>
    <name evidence="4" type="ORF">H5985_05575</name>
</gene>
<protein>
    <submittedName>
        <fullName evidence="4">ISAs1 family transposase</fullName>
    </submittedName>
</protein>
<proteinExistence type="predicted"/>
<feature type="transmembrane region" description="Helical" evidence="1">
    <location>
        <begin position="91"/>
        <end position="111"/>
    </location>
</feature>
<dbReference type="InterPro" id="IPR032806">
    <property type="entry name" value="YbfD_N"/>
</dbReference>
<dbReference type="PANTHER" id="PTHR30298">
    <property type="entry name" value="H REPEAT-ASSOCIATED PREDICTED TRANSPOSASE"/>
    <property type="match status" value="1"/>
</dbReference>
<name>A0ABS2GTN9_9BURK</name>
<keyword evidence="1" id="KW-0812">Transmembrane</keyword>
<dbReference type="Proteomes" id="UP000777002">
    <property type="component" value="Unassembled WGS sequence"/>
</dbReference>